<proteinExistence type="predicted"/>
<evidence type="ECO:0000313" key="1">
    <source>
        <dbReference type="EMBL" id="CAH2318472.1"/>
    </source>
</evidence>
<accession>A0AAD1T8L3</accession>
<dbReference type="AlphaFoldDB" id="A0AAD1T8L3"/>
<name>A0AAD1T8L3_PELCU</name>
<sequence>MCLKYSLQEIPETNLCDCMIRRREEVMSYAHHTYLINCQTGTCICLSEDPGQTATHNYPSTQQSKALLLRGLLRGCLTGPGKKQTIPKLSAENDVAKHKRTSASTATYTNCQHLASETSQEKPRVWTQLSKHVRENLKSCFRGLSCCVPAQRE</sequence>
<keyword evidence="2" id="KW-1185">Reference proteome</keyword>
<dbReference type="EMBL" id="OW240921">
    <property type="protein sequence ID" value="CAH2318472.1"/>
    <property type="molecule type" value="Genomic_DNA"/>
</dbReference>
<gene>
    <name evidence="1" type="ORF">PECUL_23A006988</name>
</gene>
<dbReference type="Proteomes" id="UP001295444">
    <property type="component" value="Chromosome 10"/>
</dbReference>
<evidence type="ECO:0000313" key="2">
    <source>
        <dbReference type="Proteomes" id="UP001295444"/>
    </source>
</evidence>
<organism evidence="1 2">
    <name type="scientific">Pelobates cultripes</name>
    <name type="common">Western spadefoot toad</name>
    <dbReference type="NCBI Taxonomy" id="61616"/>
    <lineage>
        <taxon>Eukaryota</taxon>
        <taxon>Metazoa</taxon>
        <taxon>Chordata</taxon>
        <taxon>Craniata</taxon>
        <taxon>Vertebrata</taxon>
        <taxon>Euteleostomi</taxon>
        <taxon>Amphibia</taxon>
        <taxon>Batrachia</taxon>
        <taxon>Anura</taxon>
        <taxon>Pelobatoidea</taxon>
        <taxon>Pelobatidae</taxon>
        <taxon>Pelobates</taxon>
    </lineage>
</organism>
<reference evidence="1" key="1">
    <citation type="submission" date="2022-03" db="EMBL/GenBank/DDBJ databases">
        <authorList>
            <person name="Alioto T."/>
            <person name="Alioto T."/>
            <person name="Gomez Garrido J."/>
        </authorList>
    </citation>
    <scope>NUCLEOTIDE SEQUENCE</scope>
</reference>
<protein>
    <submittedName>
        <fullName evidence="1">Uncharacterized protein</fullName>
    </submittedName>
</protein>